<dbReference type="EC" id="2.7.1.170" evidence="1"/>
<comment type="catalytic activity">
    <reaction evidence="1">
        <text>1,6-anhydro-N-acetyl-beta-muramate + ATP + H2O = N-acetyl-D-muramate 6-phosphate + ADP + H(+)</text>
        <dbReference type="Rhea" id="RHEA:24952"/>
        <dbReference type="ChEBI" id="CHEBI:15377"/>
        <dbReference type="ChEBI" id="CHEBI:15378"/>
        <dbReference type="ChEBI" id="CHEBI:30616"/>
        <dbReference type="ChEBI" id="CHEBI:58690"/>
        <dbReference type="ChEBI" id="CHEBI:58722"/>
        <dbReference type="ChEBI" id="CHEBI:456216"/>
        <dbReference type="EC" id="2.7.1.170"/>
    </reaction>
</comment>
<comment type="pathway">
    <text evidence="1">Cell wall biogenesis; peptidoglycan recycling.</text>
</comment>
<dbReference type="Gene3D" id="3.30.420.40">
    <property type="match status" value="2"/>
</dbReference>
<dbReference type="GO" id="GO:0005524">
    <property type="term" value="F:ATP binding"/>
    <property type="evidence" value="ECO:0007669"/>
    <property type="project" value="UniProtKB-UniRule"/>
</dbReference>
<keyword evidence="1" id="KW-0808">Transferase</keyword>
<keyword evidence="1 2" id="KW-0418">Kinase</keyword>
<evidence type="ECO:0000256" key="1">
    <source>
        <dbReference type="HAMAP-Rule" id="MF_01270"/>
    </source>
</evidence>
<name>A0A0K1XF35_9GAMM</name>
<dbReference type="GO" id="GO:0006040">
    <property type="term" value="P:amino sugar metabolic process"/>
    <property type="evidence" value="ECO:0007669"/>
    <property type="project" value="InterPro"/>
</dbReference>
<keyword evidence="1" id="KW-0119">Carbohydrate metabolism</keyword>
<accession>A0A0K1XF35</accession>
<gene>
    <name evidence="1" type="primary">anmK</name>
    <name evidence="2" type="ORF">AKN88_07470</name>
</gene>
<dbReference type="PATRIC" id="fig|1698449.3.peg.1503"/>
<dbReference type="GO" id="GO:0009254">
    <property type="term" value="P:peptidoglycan turnover"/>
    <property type="evidence" value="ECO:0007669"/>
    <property type="project" value="UniProtKB-UniRule"/>
</dbReference>
<evidence type="ECO:0000313" key="2">
    <source>
        <dbReference type="EMBL" id="AKX59783.1"/>
    </source>
</evidence>
<sequence length="368" mass="39188">MSPSNLYLGIMSGTSLDGLDIALIQQEASTTQLVASFFVAMPSTLRQTLLRLSASGDNELALAAQAANQWVELAAQGILQLLEQQQISPQAIAAIGSHGQTVRHEPEQGFTIQIDNPALLAELTGITVVADFRRRDVAAGGQGAPLVPAFHHQLFTHQLNAPGAVLNIGGFSNLSLMAPNQPVTGFDCGPGNALMDLWIQQHQGQAYDAAGQWAASGTLQPALLEAMLSEAFFHSTGPKSTGRELFNWSWLTQHLTQFPDLPTADVQATLLELTAKSCADALLQAMPEAEKLLVCGGGAHNLYLLQRLQHHLPRCTVSTTDAVGIPADWIEAMAFAWLAYCCLEGIPGNRPEVTGAKGLRVLGGIYPA</sequence>
<keyword evidence="1" id="KW-0547">Nucleotide-binding</keyword>
<comment type="similarity">
    <text evidence="1">Belongs to the anhydro-N-acetylmuramic acid kinase family.</text>
</comment>
<dbReference type="STRING" id="1697053.AKN87_09860"/>
<dbReference type="RefSeq" id="WP_053100955.1">
    <property type="nucleotide sequence ID" value="NZ_CP012365.1"/>
</dbReference>
<dbReference type="Proteomes" id="UP000063953">
    <property type="component" value="Chromosome"/>
</dbReference>
<dbReference type="CDD" id="cd24050">
    <property type="entry name" value="ASKHA_NBD_ANMK"/>
    <property type="match status" value="1"/>
</dbReference>
<dbReference type="InterPro" id="IPR005338">
    <property type="entry name" value="Anhydro_N_Ac-Mur_kinase"/>
</dbReference>
<dbReference type="UniPathway" id="UPA00544"/>
<dbReference type="SUPFAM" id="SSF53067">
    <property type="entry name" value="Actin-like ATPase domain"/>
    <property type="match status" value="1"/>
</dbReference>
<proteinExistence type="inferred from homology"/>
<dbReference type="PANTHER" id="PTHR30605:SF0">
    <property type="entry name" value="ANHYDRO-N-ACETYLMURAMIC ACID KINASE"/>
    <property type="match status" value="1"/>
</dbReference>
<dbReference type="UniPathway" id="UPA00343"/>
<feature type="binding site" evidence="1">
    <location>
        <begin position="13"/>
        <end position="20"/>
    </location>
    <ligand>
        <name>ATP</name>
        <dbReference type="ChEBI" id="CHEBI:30616"/>
    </ligand>
</feature>
<comment type="function">
    <text evidence="1">Catalyzes the specific phosphorylation of 1,6-anhydro-N-acetylmuramic acid (anhMurNAc) with the simultaneous cleavage of the 1,6-anhydro ring, generating MurNAc-6-P. Is required for the utilization of anhMurNAc either imported from the medium or derived from its own cell wall murein, and thus plays a role in cell wall recycling.</text>
</comment>
<dbReference type="EMBL" id="CP012365">
    <property type="protein sequence ID" value="AKX59783.1"/>
    <property type="molecule type" value="Genomic_DNA"/>
</dbReference>
<keyword evidence="3" id="KW-1185">Reference proteome</keyword>
<dbReference type="GO" id="GO:0097175">
    <property type="term" value="P:1,6-anhydro-N-acetyl-beta-muramic acid catabolic process"/>
    <property type="evidence" value="ECO:0007669"/>
    <property type="project" value="UniProtKB-UniRule"/>
</dbReference>
<comment type="pathway">
    <text evidence="1">Amino-sugar metabolism; 1,6-anhydro-N-acetylmuramate degradation.</text>
</comment>
<dbReference type="GO" id="GO:0016301">
    <property type="term" value="F:kinase activity"/>
    <property type="evidence" value="ECO:0007669"/>
    <property type="project" value="UniProtKB-KW"/>
</dbReference>
<evidence type="ECO:0000313" key="3">
    <source>
        <dbReference type="Proteomes" id="UP000063953"/>
    </source>
</evidence>
<dbReference type="InterPro" id="IPR043129">
    <property type="entry name" value="ATPase_NBD"/>
</dbReference>
<dbReference type="NCBIfam" id="NF007139">
    <property type="entry name" value="PRK09585.1-3"/>
    <property type="match status" value="1"/>
</dbReference>
<reference evidence="2 3" key="1">
    <citation type="journal article" date="2015" name="Genome Announc.">
        <title>Genome Sequences of Oblitimonas alkaliphila gen. nov. sp. nov. (Proposed), a Novel Bacterium of the Pseudomonadaceae Family.</title>
        <authorList>
            <person name="Lauer A.C."/>
            <person name="Nicholson A.C."/>
            <person name="Humrighouse B.W."/>
            <person name="Emery B."/>
            <person name="Drobish A."/>
            <person name="Juieng P."/>
            <person name="Loparev V."/>
            <person name="McQuiston J.R."/>
        </authorList>
    </citation>
    <scope>NUCLEOTIDE SEQUENCE [LARGE SCALE GENOMIC DNA]</scope>
    <source>
        <strain evidence="2 3">E5571</strain>
    </source>
</reference>
<dbReference type="GO" id="GO:0016773">
    <property type="term" value="F:phosphotransferase activity, alcohol group as acceptor"/>
    <property type="evidence" value="ECO:0007669"/>
    <property type="project" value="UniProtKB-UniRule"/>
</dbReference>
<dbReference type="PANTHER" id="PTHR30605">
    <property type="entry name" value="ANHYDRO-N-ACETYLMURAMIC ACID KINASE"/>
    <property type="match status" value="1"/>
</dbReference>
<organism evidence="2 3">
    <name type="scientific">Thiopseudomonas alkaliphila</name>
    <dbReference type="NCBI Taxonomy" id="1697053"/>
    <lineage>
        <taxon>Bacteria</taxon>
        <taxon>Pseudomonadati</taxon>
        <taxon>Pseudomonadota</taxon>
        <taxon>Gammaproteobacteria</taxon>
        <taxon>Pseudomonadales</taxon>
        <taxon>Pseudomonadaceae</taxon>
        <taxon>Thiopseudomonas</taxon>
    </lineage>
</organism>
<keyword evidence="1" id="KW-0067">ATP-binding</keyword>
<protein>
    <recommendedName>
        <fullName evidence="1">Anhydro-N-acetylmuramic acid kinase</fullName>
        <ecNumber evidence="1">2.7.1.170</ecNumber>
    </recommendedName>
    <alternativeName>
        <fullName evidence="1">AnhMurNAc kinase</fullName>
    </alternativeName>
</protein>
<dbReference type="HAMAP" id="MF_01270">
    <property type="entry name" value="AnhMurNAc_kinase"/>
    <property type="match status" value="1"/>
</dbReference>
<dbReference type="AlphaFoldDB" id="A0A0K1XF35"/>
<dbReference type="Pfam" id="PF03702">
    <property type="entry name" value="AnmK"/>
    <property type="match status" value="1"/>
</dbReference>